<organism evidence="1 2">
    <name type="scientific">Thyridium curvatum</name>
    <dbReference type="NCBI Taxonomy" id="1093900"/>
    <lineage>
        <taxon>Eukaryota</taxon>
        <taxon>Fungi</taxon>
        <taxon>Dikarya</taxon>
        <taxon>Ascomycota</taxon>
        <taxon>Pezizomycotina</taxon>
        <taxon>Sordariomycetes</taxon>
        <taxon>Sordariomycetidae</taxon>
        <taxon>Thyridiales</taxon>
        <taxon>Thyridiaceae</taxon>
        <taxon>Thyridium</taxon>
    </lineage>
</organism>
<gene>
    <name evidence="1" type="ORF">E0L32_006911</name>
</gene>
<proteinExistence type="predicted"/>
<dbReference type="AlphaFoldDB" id="A0A507B566"/>
<dbReference type="EMBL" id="SKBQ01000040">
    <property type="protein sequence ID" value="TPX12499.1"/>
    <property type="molecule type" value="Genomic_DNA"/>
</dbReference>
<evidence type="ECO:0000313" key="2">
    <source>
        <dbReference type="Proteomes" id="UP000319257"/>
    </source>
</evidence>
<dbReference type="RefSeq" id="XP_030994210.1">
    <property type="nucleotide sequence ID" value="XM_031141596.1"/>
</dbReference>
<keyword evidence="2" id="KW-1185">Reference proteome</keyword>
<comment type="caution">
    <text evidence="1">The sequence shown here is derived from an EMBL/GenBank/DDBJ whole genome shotgun (WGS) entry which is preliminary data.</text>
</comment>
<reference evidence="1 2" key="1">
    <citation type="submission" date="2019-06" db="EMBL/GenBank/DDBJ databases">
        <title>Draft genome sequence of the filamentous fungus Phialemoniopsis curvata isolated from diesel fuel.</title>
        <authorList>
            <person name="Varaljay V.A."/>
            <person name="Lyon W.J."/>
            <person name="Crouch A.L."/>
            <person name="Drake C.E."/>
            <person name="Hollomon J.M."/>
            <person name="Nadeau L.J."/>
            <person name="Nunn H.S."/>
            <person name="Stevenson B.S."/>
            <person name="Bojanowski C.L."/>
            <person name="Crookes-Goodson W.J."/>
        </authorList>
    </citation>
    <scope>NUCLEOTIDE SEQUENCE [LARGE SCALE GENOMIC DNA]</scope>
    <source>
        <strain evidence="1 2">D216</strain>
    </source>
</reference>
<accession>A0A507B566</accession>
<dbReference type="InParanoid" id="A0A507B566"/>
<sequence>MRERLPSWVPDWGVQIPDYSPFFKQKPSTPHEPLCTADKVLVFAPLGYRTVKDISAVLPHWSEYPPDFLAELKSWRTVDENARDSLREHQGWDPLKKSGMWKLPKFIEDNKQWRNVMRKVWKGFVQPLKPHDEQAFVYEQLMHSMDLGHLYWLVDRYFPREEDENQSSLEEDCPGRQFRLYRGEDDNLSFITADARPRDLVVDACSFRPPKGSITGIHGEGLVQTIKCTNFLDRGMGSSKERFATHNQRTFFLDRGGTLIIRPSPQSADDNLDHAIRTDFIDEVKLRNGVDVATPDPECWNIHLCHFILVGRHDEHDEEPLYRCWWDSGMDAWYDKGGKPVKATQAEGFTSATDGMPWPEPLASTVDEYWEDANVNFGYRSQVPAAESHASNWRETTSDYVQGCENGSCDQRRHLWKPFLQWTSLGWEHKGYCRPQQQYRKAKG</sequence>
<name>A0A507B566_9PEZI</name>
<dbReference type="GeneID" id="41974358"/>
<protein>
    <submittedName>
        <fullName evidence="1">Uncharacterized protein</fullName>
    </submittedName>
</protein>
<evidence type="ECO:0000313" key="1">
    <source>
        <dbReference type="EMBL" id="TPX12499.1"/>
    </source>
</evidence>
<dbReference type="Proteomes" id="UP000319257">
    <property type="component" value="Unassembled WGS sequence"/>
</dbReference>